<evidence type="ECO:0000313" key="4">
    <source>
        <dbReference type="Proteomes" id="UP000199771"/>
    </source>
</evidence>
<reference evidence="3 4" key="1">
    <citation type="submission" date="2016-10" db="EMBL/GenBank/DDBJ databases">
        <authorList>
            <person name="de Groot N.N."/>
        </authorList>
    </citation>
    <scope>NUCLEOTIDE SEQUENCE [LARGE SCALE GENOMIC DNA]</scope>
    <source>
        <strain evidence="3 4">DSM 23609</strain>
    </source>
</reference>
<dbReference type="GO" id="GO:0004222">
    <property type="term" value="F:metalloendopeptidase activity"/>
    <property type="evidence" value="ECO:0007669"/>
    <property type="project" value="TreeGrafter"/>
</dbReference>
<keyword evidence="1" id="KW-0732">Signal</keyword>
<dbReference type="PANTHER" id="PTHR21666">
    <property type="entry name" value="PEPTIDASE-RELATED"/>
    <property type="match status" value="1"/>
</dbReference>
<evidence type="ECO:0000259" key="2">
    <source>
        <dbReference type="Pfam" id="PF01551"/>
    </source>
</evidence>
<keyword evidence="4" id="KW-1185">Reference proteome</keyword>
<accession>A0A1I2IGK8</accession>
<dbReference type="Gene3D" id="2.70.70.10">
    <property type="entry name" value="Glucose Permease (Domain IIA)"/>
    <property type="match status" value="1"/>
</dbReference>
<feature type="signal peptide" evidence="1">
    <location>
        <begin position="1"/>
        <end position="18"/>
    </location>
</feature>
<dbReference type="Pfam" id="PF01551">
    <property type="entry name" value="Peptidase_M23"/>
    <property type="match status" value="1"/>
</dbReference>
<feature type="chain" id="PRO_5011704468" evidence="1">
    <location>
        <begin position="19"/>
        <end position="287"/>
    </location>
</feature>
<dbReference type="STRING" id="1076937.SAMN04488120_103219"/>
<dbReference type="SUPFAM" id="SSF51261">
    <property type="entry name" value="Duplicated hybrid motif"/>
    <property type="match status" value="1"/>
</dbReference>
<dbReference type="Proteomes" id="UP000199771">
    <property type="component" value="Unassembled WGS sequence"/>
</dbReference>
<name>A0A1I2IGK8_9GAMM</name>
<evidence type="ECO:0000313" key="3">
    <source>
        <dbReference type="EMBL" id="SFF39966.1"/>
    </source>
</evidence>
<dbReference type="PROSITE" id="PS51257">
    <property type="entry name" value="PROKAR_LIPOPROTEIN"/>
    <property type="match status" value="1"/>
</dbReference>
<sequence>MKMGLPAVWAGFWFVSVAMGCAAADAGIPGVAIDGEWRQGSVLFGQAPPGSRVWFNGRALRLTADGRFVFGLHRDEPPTAELKVQLPDEPAPRTFQAEVARRAYSIQRIDGLPPKMVTPPPEVQRRIAAEQALVARVRERDSALTGFTERFIWPCLGPVSGVFGSQRILNGEPKQPHYGVDVAVPTGTPVRAPASGVVSLAHPDMYYTGGTLMIDHGHGLQSAFLHLSKLLVKEGDAVRQGQVIAESGATGRATGAHLDWRVNWFDARVDPQSLVPPMDQAFAEQRR</sequence>
<dbReference type="InterPro" id="IPR016047">
    <property type="entry name" value="M23ase_b-sheet_dom"/>
</dbReference>
<protein>
    <submittedName>
        <fullName evidence="3">Murein DD-endopeptidase MepM and murein hydrolase activator NlpD, contain LysM domain</fullName>
    </submittedName>
</protein>
<keyword evidence="3" id="KW-0378">Hydrolase</keyword>
<dbReference type="InterPro" id="IPR011055">
    <property type="entry name" value="Dup_hybrid_motif"/>
</dbReference>
<proteinExistence type="predicted"/>
<organism evidence="3 4">
    <name type="scientific">Fontimonas thermophila</name>
    <dbReference type="NCBI Taxonomy" id="1076937"/>
    <lineage>
        <taxon>Bacteria</taxon>
        <taxon>Pseudomonadati</taxon>
        <taxon>Pseudomonadota</taxon>
        <taxon>Gammaproteobacteria</taxon>
        <taxon>Nevskiales</taxon>
        <taxon>Nevskiaceae</taxon>
        <taxon>Fontimonas</taxon>
    </lineage>
</organism>
<feature type="domain" description="M23ase beta-sheet core" evidence="2">
    <location>
        <begin position="176"/>
        <end position="271"/>
    </location>
</feature>
<dbReference type="AlphaFoldDB" id="A0A1I2IGK8"/>
<dbReference type="CDD" id="cd12797">
    <property type="entry name" value="M23_peptidase"/>
    <property type="match status" value="1"/>
</dbReference>
<dbReference type="FunFam" id="2.70.70.10:FF:000019">
    <property type="entry name" value="M23 family peptidase"/>
    <property type="match status" value="1"/>
</dbReference>
<dbReference type="PANTHER" id="PTHR21666:SF285">
    <property type="entry name" value="M23 FAMILY METALLOPEPTIDASE"/>
    <property type="match status" value="1"/>
</dbReference>
<evidence type="ECO:0000256" key="1">
    <source>
        <dbReference type="SAM" id="SignalP"/>
    </source>
</evidence>
<gene>
    <name evidence="3" type="ORF">SAMN04488120_103219</name>
</gene>
<dbReference type="InterPro" id="IPR050570">
    <property type="entry name" value="Cell_wall_metabolism_enzyme"/>
</dbReference>
<dbReference type="EMBL" id="FOOC01000003">
    <property type="protein sequence ID" value="SFF39966.1"/>
    <property type="molecule type" value="Genomic_DNA"/>
</dbReference>